<evidence type="ECO:0000256" key="1">
    <source>
        <dbReference type="SAM" id="SignalP"/>
    </source>
</evidence>
<reference evidence="2 3" key="1">
    <citation type="journal article" date="2013" name="Antonie Van Leeuwenhoek">
        <title>Dongia rigui sp. nov., isolated from freshwater of a large wetland in Korea.</title>
        <authorList>
            <person name="Baik K.S."/>
            <person name="Hwang Y.M."/>
            <person name="Choi J.S."/>
            <person name="Kwon J."/>
            <person name="Seong C.N."/>
        </authorList>
    </citation>
    <scope>NUCLEOTIDE SEQUENCE [LARGE SCALE GENOMIC DNA]</scope>
    <source>
        <strain evidence="2 3">04SU4-P</strain>
    </source>
</reference>
<protein>
    <submittedName>
        <fullName evidence="2">Transglutaminase-like cysteine peptidase</fullName>
    </submittedName>
</protein>
<organism evidence="2 3">
    <name type="scientific">Dongia rigui</name>
    <dbReference type="NCBI Taxonomy" id="940149"/>
    <lineage>
        <taxon>Bacteria</taxon>
        <taxon>Pseudomonadati</taxon>
        <taxon>Pseudomonadota</taxon>
        <taxon>Alphaproteobacteria</taxon>
        <taxon>Rhodospirillales</taxon>
        <taxon>Dongiaceae</taxon>
        <taxon>Dongia</taxon>
    </lineage>
</organism>
<sequence length="202" mass="23157">MMRAAVIAACALMLVSLPAQARMYPPIFNSKEFANQGIKKFPKWGDMLKRWNNAAPCDDDECTVDGWADLLDELKGKDRMTQIKEVNRFFNGERYIIDMKNWGIEDYWATPYQFLKMDGDCEDYAIAKFMALKALGVPTEDMRVLALRDLNLDVGHAVLIVYDGDTPLLLDNQIKTVVPANSVKHYMPIFSLSETGWWLHRK</sequence>
<comment type="caution">
    <text evidence="2">The sequence shown here is derived from an EMBL/GenBank/DDBJ whole genome shotgun (WGS) entry which is preliminary data.</text>
</comment>
<feature type="chain" id="PRO_5047259256" evidence="1">
    <location>
        <begin position="22"/>
        <end position="202"/>
    </location>
</feature>
<feature type="signal peptide" evidence="1">
    <location>
        <begin position="1"/>
        <end position="21"/>
    </location>
</feature>
<accession>A0ABU5DWF3</accession>
<dbReference type="PANTHER" id="PTHR39327">
    <property type="match status" value="1"/>
</dbReference>
<gene>
    <name evidence="2" type="ORF">SMD31_06895</name>
</gene>
<dbReference type="EMBL" id="JAXCLX010000001">
    <property type="protein sequence ID" value="MDY0871641.1"/>
    <property type="molecule type" value="Genomic_DNA"/>
</dbReference>
<keyword evidence="3" id="KW-1185">Reference proteome</keyword>
<name>A0ABU5DWF3_9PROT</name>
<dbReference type="Proteomes" id="UP001271769">
    <property type="component" value="Unassembled WGS sequence"/>
</dbReference>
<dbReference type="InterPro" id="IPR010319">
    <property type="entry name" value="Transglutaminase-like_Cys_pept"/>
</dbReference>
<proteinExistence type="predicted"/>
<dbReference type="Gene3D" id="3.10.620.30">
    <property type="match status" value="1"/>
</dbReference>
<keyword evidence="1" id="KW-0732">Signal</keyword>
<dbReference type="RefSeq" id="WP_320500071.1">
    <property type="nucleotide sequence ID" value="NZ_JAXCLX010000001.1"/>
</dbReference>
<evidence type="ECO:0000313" key="3">
    <source>
        <dbReference type="Proteomes" id="UP001271769"/>
    </source>
</evidence>
<dbReference type="Pfam" id="PF06035">
    <property type="entry name" value="Peptidase_C93"/>
    <property type="match status" value="1"/>
</dbReference>
<evidence type="ECO:0000313" key="2">
    <source>
        <dbReference type="EMBL" id="MDY0871641.1"/>
    </source>
</evidence>
<dbReference type="PANTHER" id="PTHR39327:SF1">
    <property type="entry name" value="BLR5470 PROTEIN"/>
    <property type="match status" value="1"/>
</dbReference>